<reference evidence="1 2" key="1">
    <citation type="submission" date="2024-07" db="EMBL/GenBank/DDBJ databases">
        <authorList>
            <person name="Akdeniz Z."/>
        </authorList>
    </citation>
    <scope>NUCLEOTIDE SEQUENCE [LARGE SCALE GENOMIC DNA]</scope>
</reference>
<evidence type="ECO:0000313" key="1">
    <source>
        <dbReference type="EMBL" id="CAL6066837.1"/>
    </source>
</evidence>
<proteinExistence type="predicted"/>
<protein>
    <submittedName>
        <fullName evidence="1">Uncharacterized protein</fullName>
    </submittedName>
</protein>
<evidence type="ECO:0000313" key="2">
    <source>
        <dbReference type="Proteomes" id="UP001642409"/>
    </source>
</evidence>
<accession>A0ABP1KQ14</accession>
<sequence length="225" mass="26199">MQQSSDFLIINLEYESRTAYEQFSSFLVTQQIPKLYCLDLNKLNEIPEQKLTKPSTISEKMLFIRDFMDKLAVIQQDPNSKPKAKKQLDMDLKTDKTIILLSNFGFGEQVKNQIAQLQSDQNAQFTETLTNFINEMNKNFSENEQYDMDSLKFPEYPEAPLPYQVFADAQLEANIVISAYVQILEDFNIQEVLKELDFSDFLNKLYSGGPSKCFFELGRRMKFII</sequence>
<keyword evidence="2" id="KW-1185">Reference proteome</keyword>
<dbReference type="EMBL" id="CAXDID020000264">
    <property type="protein sequence ID" value="CAL6066837.1"/>
    <property type="molecule type" value="Genomic_DNA"/>
</dbReference>
<comment type="caution">
    <text evidence="1">The sequence shown here is derived from an EMBL/GenBank/DDBJ whole genome shotgun (WGS) entry which is preliminary data.</text>
</comment>
<name>A0ABP1KQ14_9EUKA</name>
<gene>
    <name evidence="1" type="ORF">HINF_LOCUS52739</name>
</gene>
<dbReference type="Proteomes" id="UP001642409">
    <property type="component" value="Unassembled WGS sequence"/>
</dbReference>
<organism evidence="1 2">
    <name type="scientific">Hexamita inflata</name>
    <dbReference type="NCBI Taxonomy" id="28002"/>
    <lineage>
        <taxon>Eukaryota</taxon>
        <taxon>Metamonada</taxon>
        <taxon>Diplomonadida</taxon>
        <taxon>Hexamitidae</taxon>
        <taxon>Hexamitinae</taxon>
        <taxon>Hexamita</taxon>
    </lineage>
</organism>